<sequence length="460" mass="51064">MASMFLRTMPSPENERVCVKAAAASLKVLGGDFSDEALVPARTIYPTALDTCVTFITQPRTTEEIQRLSDSAKASHNHCNCDMRVPVVARAHRIAASNPTQRAHRDPFWGLMVVIICVLSSSVPSEESSMRRLIRSNREATRLGRPYTWPETLEAVLPYGPETSFKMVLTWLDVIDQPRFLKLIHSLSILSGIHLSRTIVIASSKTWSTFARIVRRVVDEWTANLQDPNAAVYAIVDLHDCALFLNILWAVDYNELRGLGTSNARSLASACNHVFEAVFARESLVPPHPTLQSNFSAVQTTFFIFTVTFLSLLDLTTEPLSEYNPVIITETSTMFDSPIRSIHTSLAVLGFDGVCGARGCEALTLQTGRKFARCSGCGLVPYCSKECQKRAWKDAQAPHRFICAKMQKLSRVALRGHKLVEYSNEEFEQACRREGVEGTVAQEICDYLRKIISPTGASGA</sequence>
<dbReference type="InterPro" id="IPR002893">
    <property type="entry name" value="Znf_MYND"/>
</dbReference>
<dbReference type="OrthoDB" id="549788at2759"/>
<evidence type="ECO:0000256" key="1">
    <source>
        <dbReference type="ARBA" id="ARBA00022723"/>
    </source>
</evidence>
<evidence type="ECO:0000256" key="4">
    <source>
        <dbReference type="PROSITE-ProRule" id="PRU00134"/>
    </source>
</evidence>
<reference evidence="6 7" key="1">
    <citation type="journal article" date="2012" name="Proc. Natl. Acad. Sci. U.S.A.">
        <title>Comparative genomics of Ceriporiopsis subvermispora and Phanerochaete chrysosporium provide insight into selective ligninolysis.</title>
        <authorList>
            <person name="Fernandez-Fueyo E."/>
            <person name="Ruiz-Duenas F.J."/>
            <person name="Ferreira P."/>
            <person name="Floudas D."/>
            <person name="Hibbett D.S."/>
            <person name="Canessa P."/>
            <person name="Larrondo L.F."/>
            <person name="James T.Y."/>
            <person name="Seelenfreund D."/>
            <person name="Lobos S."/>
            <person name="Polanco R."/>
            <person name="Tello M."/>
            <person name="Honda Y."/>
            <person name="Watanabe T."/>
            <person name="Watanabe T."/>
            <person name="Ryu J.S."/>
            <person name="Kubicek C.P."/>
            <person name="Schmoll M."/>
            <person name="Gaskell J."/>
            <person name="Hammel K.E."/>
            <person name="St John F.J."/>
            <person name="Vanden Wymelenberg A."/>
            <person name="Sabat G."/>
            <person name="Splinter BonDurant S."/>
            <person name="Syed K."/>
            <person name="Yadav J.S."/>
            <person name="Doddapaneni H."/>
            <person name="Subramanian V."/>
            <person name="Lavin J.L."/>
            <person name="Oguiza J.A."/>
            <person name="Perez G."/>
            <person name="Pisabarro A.G."/>
            <person name="Ramirez L."/>
            <person name="Santoyo F."/>
            <person name="Master E."/>
            <person name="Coutinho P.M."/>
            <person name="Henrissat B."/>
            <person name="Lombard V."/>
            <person name="Magnuson J.K."/>
            <person name="Kuees U."/>
            <person name="Hori C."/>
            <person name="Igarashi K."/>
            <person name="Samejima M."/>
            <person name="Held B.W."/>
            <person name="Barry K.W."/>
            <person name="LaButti K.M."/>
            <person name="Lapidus A."/>
            <person name="Lindquist E.A."/>
            <person name="Lucas S.M."/>
            <person name="Riley R."/>
            <person name="Salamov A.A."/>
            <person name="Hoffmeister D."/>
            <person name="Schwenk D."/>
            <person name="Hadar Y."/>
            <person name="Yarden O."/>
            <person name="de Vries R.P."/>
            <person name="Wiebenga A."/>
            <person name="Stenlid J."/>
            <person name="Eastwood D."/>
            <person name="Grigoriev I.V."/>
            <person name="Berka R.M."/>
            <person name="Blanchette R.A."/>
            <person name="Kersten P."/>
            <person name="Martinez A.T."/>
            <person name="Vicuna R."/>
            <person name="Cullen D."/>
        </authorList>
    </citation>
    <scope>NUCLEOTIDE SEQUENCE [LARGE SCALE GENOMIC DNA]</scope>
    <source>
        <strain evidence="6 7">B</strain>
    </source>
</reference>
<evidence type="ECO:0000256" key="2">
    <source>
        <dbReference type="ARBA" id="ARBA00022771"/>
    </source>
</evidence>
<keyword evidence="7" id="KW-1185">Reference proteome</keyword>
<gene>
    <name evidence="6" type="ORF">CERSUDRAFT_126849</name>
</gene>
<feature type="domain" description="MYND-type" evidence="5">
    <location>
        <begin position="355"/>
        <end position="403"/>
    </location>
</feature>
<dbReference type="HOGENOM" id="CLU_571070_0_0_1"/>
<dbReference type="Pfam" id="PF01753">
    <property type="entry name" value="zf-MYND"/>
    <property type="match status" value="1"/>
</dbReference>
<evidence type="ECO:0000256" key="3">
    <source>
        <dbReference type="ARBA" id="ARBA00022833"/>
    </source>
</evidence>
<name>M2QK30_CERS8</name>
<evidence type="ECO:0000259" key="5">
    <source>
        <dbReference type="PROSITE" id="PS50865"/>
    </source>
</evidence>
<dbReference type="Proteomes" id="UP000016930">
    <property type="component" value="Unassembled WGS sequence"/>
</dbReference>
<keyword evidence="2 4" id="KW-0863">Zinc-finger</keyword>
<accession>M2QK30</accession>
<dbReference type="PROSITE" id="PS50865">
    <property type="entry name" value="ZF_MYND_2"/>
    <property type="match status" value="1"/>
</dbReference>
<protein>
    <recommendedName>
        <fullName evidence="5">MYND-type domain-containing protein</fullName>
    </recommendedName>
</protein>
<dbReference type="SUPFAM" id="SSF144232">
    <property type="entry name" value="HIT/MYND zinc finger-like"/>
    <property type="match status" value="1"/>
</dbReference>
<dbReference type="GO" id="GO:0008270">
    <property type="term" value="F:zinc ion binding"/>
    <property type="evidence" value="ECO:0007669"/>
    <property type="project" value="UniProtKB-KW"/>
</dbReference>
<evidence type="ECO:0000313" key="6">
    <source>
        <dbReference type="EMBL" id="EMD32455.1"/>
    </source>
</evidence>
<keyword evidence="1" id="KW-0479">Metal-binding</keyword>
<organism evidence="6 7">
    <name type="scientific">Ceriporiopsis subvermispora (strain B)</name>
    <name type="common">White-rot fungus</name>
    <name type="synonym">Gelatoporia subvermispora</name>
    <dbReference type="NCBI Taxonomy" id="914234"/>
    <lineage>
        <taxon>Eukaryota</taxon>
        <taxon>Fungi</taxon>
        <taxon>Dikarya</taxon>
        <taxon>Basidiomycota</taxon>
        <taxon>Agaricomycotina</taxon>
        <taxon>Agaricomycetes</taxon>
        <taxon>Polyporales</taxon>
        <taxon>Gelatoporiaceae</taxon>
        <taxon>Gelatoporia</taxon>
    </lineage>
</organism>
<dbReference type="EMBL" id="KB445811">
    <property type="protein sequence ID" value="EMD32455.1"/>
    <property type="molecule type" value="Genomic_DNA"/>
</dbReference>
<proteinExistence type="predicted"/>
<dbReference type="STRING" id="914234.M2QK30"/>
<dbReference type="AlphaFoldDB" id="M2QK30"/>
<dbReference type="Gene3D" id="6.10.140.2220">
    <property type="match status" value="1"/>
</dbReference>
<evidence type="ECO:0000313" key="7">
    <source>
        <dbReference type="Proteomes" id="UP000016930"/>
    </source>
</evidence>
<keyword evidence="3" id="KW-0862">Zinc</keyword>